<name>A0A8S5RI99_9VIRU</name>
<accession>A0A8S5RI99</accession>
<proteinExistence type="predicted"/>
<organism evidence="1">
    <name type="scientific">virus sp. ctML55</name>
    <dbReference type="NCBI Taxonomy" id="2827627"/>
    <lineage>
        <taxon>Viruses</taxon>
    </lineage>
</organism>
<protein>
    <submittedName>
        <fullName evidence="1">Uncharacterized protein</fullName>
    </submittedName>
</protein>
<sequence>MSVDSAVSSKSIKEIVNKINATNLENKEDLVNNILSAKEKYDNAETDEETEAAKLELYNIIPLEFKTKSQTIKDILNNFSGYAG</sequence>
<evidence type="ECO:0000313" key="1">
    <source>
        <dbReference type="EMBL" id="DAE30891.1"/>
    </source>
</evidence>
<reference evidence="1" key="1">
    <citation type="journal article" date="2021" name="Proc. Natl. Acad. Sci. U.S.A.">
        <title>A Catalog of Tens of Thousands of Viruses from Human Metagenomes Reveals Hidden Associations with Chronic Diseases.</title>
        <authorList>
            <person name="Tisza M.J."/>
            <person name="Buck C.B."/>
        </authorList>
    </citation>
    <scope>NUCLEOTIDE SEQUENCE</scope>
    <source>
        <strain evidence="1">CtML55</strain>
    </source>
</reference>
<dbReference type="EMBL" id="BK059105">
    <property type="protein sequence ID" value="DAE30891.1"/>
    <property type="molecule type" value="Genomic_DNA"/>
</dbReference>